<comment type="similarity">
    <text evidence="7 8">Belongs to the PINc/VapC protein family.</text>
</comment>
<keyword evidence="4 8" id="KW-0479">Metal-binding</keyword>
<evidence type="ECO:0000256" key="4">
    <source>
        <dbReference type="ARBA" id="ARBA00022723"/>
    </source>
</evidence>
<evidence type="ECO:0000256" key="3">
    <source>
        <dbReference type="ARBA" id="ARBA00022722"/>
    </source>
</evidence>
<evidence type="ECO:0000313" key="11">
    <source>
        <dbReference type="Proteomes" id="UP001612741"/>
    </source>
</evidence>
<reference evidence="10 11" key="1">
    <citation type="submission" date="2024-10" db="EMBL/GenBank/DDBJ databases">
        <title>The Natural Products Discovery Center: Release of the First 8490 Sequenced Strains for Exploring Actinobacteria Biosynthetic Diversity.</title>
        <authorList>
            <person name="Kalkreuter E."/>
            <person name="Kautsar S.A."/>
            <person name="Yang D."/>
            <person name="Bader C.D."/>
            <person name="Teijaro C.N."/>
            <person name="Fluegel L."/>
            <person name="Davis C.M."/>
            <person name="Simpson J.R."/>
            <person name="Lauterbach L."/>
            <person name="Steele A.D."/>
            <person name="Gui C."/>
            <person name="Meng S."/>
            <person name="Li G."/>
            <person name="Viehrig K."/>
            <person name="Ye F."/>
            <person name="Su P."/>
            <person name="Kiefer A.F."/>
            <person name="Nichols A."/>
            <person name="Cepeda A.J."/>
            <person name="Yan W."/>
            <person name="Fan B."/>
            <person name="Jiang Y."/>
            <person name="Adhikari A."/>
            <person name="Zheng C.-J."/>
            <person name="Schuster L."/>
            <person name="Cowan T.M."/>
            <person name="Smanski M.J."/>
            <person name="Chevrette M.G."/>
            <person name="De Carvalho L.P.S."/>
            <person name="Shen B."/>
        </authorList>
    </citation>
    <scope>NUCLEOTIDE SEQUENCE [LARGE SCALE GENOMIC DNA]</scope>
    <source>
        <strain evidence="10 11">NPDC050545</strain>
    </source>
</reference>
<dbReference type="HAMAP" id="MF_00265">
    <property type="entry name" value="VapC_Nob1"/>
    <property type="match status" value="1"/>
</dbReference>
<feature type="binding site" evidence="8">
    <location>
        <position position="8"/>
    </location>
    <ligand>
        <name>Mg(2+)</name>
        <dbReference type="ChEBI" id="CHEBI:18420"/>
    </ligand>
</feature>
<comment type="cofactor">
    <cofactor evidence="1 8">
        <name>Mg(2+)</name>
        <dbReference type="ChEBI" id="CHEBI:18420"/>
    </cofactor>
</comment>
<organism evidence="10 11">
    <name type="scientific">Nonomuraea typhae</name>
    <dbReference type="NCBI Taxonomy" id="2603600"/>
    <lineage>
        <taxon>Bacteria</taxon>
        <taxon>Bacillati</taxon>
        <taxon>Actinomycetota</taxon>
        <taxon>Actinomycetes</taxon>
        <taxon>Streptosporangiales</taxon>
        <taxon>Streptosporangiaceae</taxon>
        <taxon>Nonomuraea</taxon>
    </lineage>
</organism>
<dbReference type="InterPro" id="IPR002716">
    <property type="entry name" value="PIN_dom"/>
</dbReference>
<dbReference type="RefSeq" id="WP_397084259.1">
    <property type="nucleotide sequence ID" value="NZ_JBITGY010000006.1"/>
</dbReference>
<comment type="caution">
    <text evidence="8">Lacks conserved residue(s) required for the propagation of feature annotation.</text>
</comment>
<comment type="caution">
    <text evidence="10">The sequence shown here is derived from an EMBL/GenBank/DDBJ whole genome shotgun (WGS) entry which is preliminary data.</text>
</comment>
<evidence type="ECO:0000256" key="5">
    <source>
        <dbReference type="ARBA" id="ARBA00022801"/>
    </source>
</evidence>
<evidence type="ECO:0000313" key="10">
    <source>
        <dbReference type="EMBL" id="MFI6500387.1"/>
    </source>
</evidence>
<gene>
    <name evidence="8" type="primary">vapC</name>
    <name evidence="10" type="ORF">ACIBG2_23615</name>
</gene>
<dbReference type="Proteomes" id="UP001612741">
    <property type="component" value="Unassembled WGS sequence"/>
</dbReference>
<evidence type="ECO:0000256" key="8">
    <source>
        <dbReference type="HAMAP-Rule" id="MF_00265"/>
    </source>
</evidence>
<name>A0ABW7YXH2_9ACTN</name>
<proteinExistence type="inferred from homology"/>
<evidence type="ECO:0000256" key="7">
    <source>
        <dbReference type="ARBA" id="ARBA00038093"/>
    </source>
</evidence>
<keyword evidence="6 8" id="KW-0460">Magnesium</keyword>
<evidence type="ECO:0000259" key="9">
    <source>
        <dbReference type="Pfam" id="PF01850"/>
    </source>
</evidence>
<dbReference type="EMBL" id="JBITGY010000006">
    <property type="protein sequence ID" value="MFI6500387.1"/>
    <property type="molecule type" value="Genomic_DNA"/>
</dbReference>
<keyword evidence="5 8" id="KW-0378">Hydrolase</keyword>
<evidence type="ECO:0000256" key="2">
    <source>
        <dbReference type="ARBA" id="ARBA00022649"/>
    </source>
</evidence>
<evidence type="ECO:0000256" key="1">
    <source>
        <dbReference type="ARBA" id="ARBA00001946"/>
    </source>
</evidence>
<keyword evidence="11" id="KW-1185">Reference proteome</keyword>
<comment type="function">
    <text evidence="8">Toxic component of a toxin-antitoxin (TA) system. An RNase.</text>
</comment>
<keyword evidence="8" id="KW-0800">Toxin</keyword>
<keyword evidence="3 8" id="KW-0540">Nuclease</keyword>
<keyword evidence="2 8" id="KW-1277">Toxin-antitoxin system</keyword>
<accession>A0ABW7YXH2</accession>
<dbReference type="SUPFAM" id="SSF88723">
    <property type="entry name" value="PIN domain-like"/>
    <property type="match status" value="1"/>
</dbReference>
<dbReference type="EC" id="3.1.-.-" evidence="8"/>
<evidence type="ECO:0000256" key="6">
    <source>
        <dbReference type="ARBA" id="ARBA00022842"/>
    </source>
</evidence>
<dbReference type="PANTHER" id="PTHR33653:SF1">
    <property type="entry name" value="RIBONUCLEASE VAPC2"/>
    <property type="match status" value="1"/>
</dbReference>
<dbReference type="Pfam" id="PF01850">
    <property type="entry name" value="PIN"/>
    <property type="match status" value="1"/>
</dbReference>
<sequence>MSTVYLVDKSAWEWARRDTVARADFTQIIGEGITATCHAATMEVLYSARSPEDYERLRFRWTSLAQLPDPSASTYEADMAWVMDRAMDVQRLLTATGEWRRPVTHLMIAACAERAGATVLHVDKDYSLIAQVTGQPERRLATSE</sequence>
<protein>
    <recommendedName>
        <fullName evidence="8">Ribonuclease VapC</fullName>
        <shortName evidence="8">RNase VapC</shortName>
        <ecNumber evidence="8">3.1.-.-</ecNumber>
    </recommendedName>
    <alternativeName>
        <fullName evidence="8">Toxin VapC</fullName>
    </alternativeName>
</protein>
<dbReference type="PANTHER" id="PTHR33653">
    <property type="entry name" value="RIBONUCLEASE VAPC2"/>
    <property type="match status" value="1"/>
</dbReference>
<dbReference type="InterPro" id="IPR022907">
    <property type="entry name" value="VapC_family"/>
</dbReference>
<feature type="domain" description="PIN" evidence="9">
    <location>
        <begin position="5"/>
        <end position="130"/>
    </location>
</feature>
<dbReference type="Gene3D" id="3.40.50.1010">
    <property type="entry name" value="5'-nuclease"/>
    <property type="match status" value="1"/>
</dbReference>
<dbReference type="InterPro" id="IPR029060">
    <property type="entry name" value="PIN-like_dom_sf"/>
</dbReference>
<dbReference type="InterPro" id="IPR050556">
    <property type="entry name" value="Type_II_TA_system_RNase"/>
</dbReference>